<name>A0ABR2WS28_9FUNG</name>
<keyword evidence="1" id="KW-0732">Signal</keyword>
<sequence>MILINLLLGLLLSRFVHVRAARIKPMICYDYSSPIHPHYGGLVDCTLKGPRRRIRHSKRLPVALNATDNNFQLNLSCNETLHPCDKIRQSFQTAFDLISNVIILKQQISVSAELSELPPDIIGGAFPSRQIPRLDPDHITRLYPQALFKQSGNQDAEYATSDIHAVFNSDMDFWYMGDGTIREDQFDFLYVIVHELMHGLGVTTSWGLLPDEKSLAPLEYNMNTGEVLGFMETSFDRYLISSTKKFNTLYENMSEFFTTTKSTYKNMDDFLGVFNTSDQYSLALDSYRLATTPRSLEFQMNNNQTIVLETNFNGQFLPGSSLTHFDYITYKNSSDFLMTFYNEPGVNINQIIQQTNEYFTSPIGPLLTNLLQTIGYETNPNPRNYKEILKIQPS</sequence>
<accession>A0ABR2WS28</accession>
<evidence type="ECO:0000313" key="3">
    <source>
        <dbReference type="Proteomes" id="UP001479436"/>
    </source>
</evidence>
<organism evidence="2 3">
    <name type="scientific">Basidiobolus ranarum</name>
    <dbReference type="NCBI Taxonomy" id="34480"/>
    <lineage>
        <taxon>Eukaryota</taxon>
        <taxon>Fungi</taxon>
        <taxon>Fungi incertae sedis</taxon>
        <taxon>Zoopagomycota</taxon>
        <taxon>Entomophthoromycotina</taxon>
        <taxon>Basidiobolomycetes</taxon>
        <taxon>Basidiobolales</taxon>
        <taxon>Basidiobolaceae</taxon>
        <taxon>Basidiobolus</taxon>
    </lineage>
</organism>
<dbReference type="EMBL" id="JASJQH010000457">
    <property type="protein sequence ID" value="KAK9764279.1"/>
    <property type="molecule type" value="Genomic_DNA"/>
</dbReference>
<evidence type="ECO:0000256" key="1">
    <source>
        <dbReference type="SAM" id="SignalP"/>
    </source>
</evidence>
<keyword evidence="3" id="KW-1185">Reference proteome</keyword>
<feature type="signal peptide" evidence="1">
    <location>
        <begin position="1"/>
        <end position="20"/>
    </location>
</feature>
<evidence type="ECO:0000313" key="2">
    <source>
        <dbReference type="EMBL" id="KAK9764279.1"/>
    </source>
</evidence>
<protein>
    <recommendedName>
        <fullName evidence="4">Sequence orphan</fullName>
    </recommendedName>
</protein>
<comment type="caution">
    <text evidence="2">The sequence shown here is derived from an EMBL/GenBank/DDBJ whole genome shotgun (WGS) entry which is preliminary data.</text>
</comment>
<reference evidence="2 3" key="1">
    <citation type="submission" date="2023-04" db="EMBL/GenBank/DDBJ databases">
        <title>Genome of Basidiobolus ranarum AG-B5.</title>
        <authorList>
            <person name="Stajich J.E."/>
            <person name="Carter-House D."/>
            <person name="Gryganskyi A."/>
        </authorList>
    </citation>
    <scope>NUCLEOTIDE SEQUENCE [LARGE SCALE GENOMIC DNA]</scope>
    <source>
        <strain evidence="2 3">AG-B5</strain>
    </source>
</reference>
<proteinExistence type="predicted"/>
<dbReference type="Proteomes" id="UP001479436">
    <property type="component" value="Unassembled WGS sequence"/>
</dbReference>
<evidence type="ECO:0008006" key="4">
    <source>
        <dbReference type="Google" id="ProtNLM"/>
    </source>
</evidence>
<gene>
    <name evidence="2" type="ORF">K7432_008341</name>
</gene>
<feature type="chain" id="PRO_5047168329" description="Sequence orphan" evidence="1">
    <location>
        <begin position="21"/>
        <end position="394"/>
    </location>
</feature>